<evidence type="ECO:0000259" key="4">
    <source>
        <dbReference type="Pfam" id="PF01339"/>
    </source>
</evidence>
<dbReference type="SUPFAM" id="SSF52738">
    <property type="entry name" value="Methylesterase CheB, C-terminal domain"/>
    <property type="match status" value="1"/>
</dbReference>
<evidence type="ECO:0000256" key="1">
    <source>
        <dbReference type="ARBA" id="ARBA00022801"/>
    </source>
</evidence>
<accession>A0ABN4UX65</accession>
<evidence type="ECO:0000256" key="3">
    <source>
        <dbReference type="ARBA" id="ARBA00048267"/>
    </source>
</evidence>
<keyword evidence="6" id="KW-1185">Reference proteome</keyword>
<evidence type="ECO:0000313" key="6">
    <source>
        <dbReference type="Proteomes" id="UP000185490"/>
    </source>
</evidence>
<proteinExistence type="predicted"/>
<dbReference type="PANTHER" id="PTHR42872:SF6">
    <property type="entry name" value="PROTEIN-GLUTAMATE METHYLESTERASE_PROTEIN-GLUTAMINE GLUTAMINASE"/>
    <property type="match status" value="1"/>
</dbReference>
<organism evidence="5 6">
    <name type="scientific">Thermosipho melanesiensis</name>
    <dbReference type="NCBI Taxonomy" id="46541"/>
    <lineage>
        <taxon>Bacteria</taxon>
        <taxon>Thermotogati</taxon>
        <taxon>Thermotogota</taxon>
        <taxon>Thermotogae</taxon>
        <taxon>Thermotogales</taxon>
        <taxon>Fervidobacteriaceae</taxon>
        <taxon>Thermosipho</taxon>
    </lineage>
</organism>
<dbReference type="EC" id="3.1.1.61" evidence="2"/>
<evidence type="ECO:0000256" key="2">
    <source>
        <dbReference type="ARBA" id="ARBA00039140"/>
    </source>
</evidence>
<dbReference type="InterPro" id="IPR035909">
    <property type="entry name" value="CheB_C"/>
</dbReference>
<protein>
    <recommendedName>
        <fullName evidence="2">protein-glutamate methylesterase</fullName>
        <ecNumber evidence="2">3.1.1.61</ecNumber>
    </recommendedName>
</protein>
<gene>
    <name evidence="5" type="ORF">BW47_06130</name>
</gene>
<dbReference type="Proteomes" id="UP000185490">
    <property type="component" value="Chromosome"/>
</dbReference>
<dbReference type="RefSeq" id="WP_012057360.1">
    <property type="nucleotide sequence ID" value="NZ_CP007389.1"/>
</dbReference>
<evidence type="ECO:0000313" key="5">
    <source>
        <dbReference type="EMBL" id="APT74097.1"/>
    </source>
</evidence>
<sequence length="181" mass="20537">MNKLIIVGSAGSPNNAIKILNTNVELKIPVILNIHFSKQFIPGFAEHIKKITKQKVTIVKGKTKLSPGIYIPDIGKSLKFLSENTVNSFIYNNAIALPSINTLFSSLIKYANSTFYIFVLSGLGNDGQETLKKLEENNVHFFIQKNPKIFYLTENYRKSLKNYLLADIDEMREILKKINKE</sequence>
<dbReference type="Gene3D" id="3.40.50.180">
    <property type="entry name" value="Methylesterase CheB, C-terminal domain"/>
    <property type="match status" value="1"/>
</dbReference>
<feature type="domain" description="CheB-type methylesterase" evidence="4">
    <location>
        <begin position="5"/>
        <end position="146"/>
    </location>
</feature>
<dbReference type="EMBL" id="CP007389">
    <property type="protein sequence ID" value="APT74097.1"/>
    <property type="molecule type" value="Genomic_DNA"/>
</dbReference>
<name>A0ABN4UX65_9BACT</name>
<dbReference type="PANTHER" id="PTHR42872">
    <property type="entry name" value="PROTEIN-GLUTAMATE METHYLESTERASE/PROTEIN-GLUTAMINE GLUTAMINASE"/>
    <property type="match status" value="1"/>
</dbReference>
<keyword evidence="1" id="KW-0378">Hydrolase</keyword>
<dbReference type="Pfam" id="PF01339">
    <property type="entry name" value="CheB_methylest"/>
    <property type="match status" value="1"/>
</dbReference>
<dbReference type="InterPro" id="IPR000673">
    <property type="entry name" value="Sig_transdc_resp-reg_Me-estase"/>
</dbReference>
<reference evidence="5 6" key="1">
    <citation type="submission" date="2014-02" db="EMBL/GenBank/DDBJ databases">
        <title>Diversity of Thermotogales isolates from hydrothermal vents.</title>
        <authorList>
            <person name="Haverkamp T.H.A."/>
            <person name="Lossouarn J."/>
            <person name="Geslin C."/>
            <person name="Nesbo C.L."/>
        </authorList>
    </citation>
    <scope>NUCLEOTIDE SEQUENCE [LARGE SCALE GENOMIC DNA]</scope>
    <source>
        <strain evidence="5 6">431</strain>
    </source>
</reference>
<comment type="catalytic activity">
    <reaction evidence="3">
        <text>[protein]-L-glutamate 5-O-methyl ester + H2O = L-glutamyl-[protein] + methanol + H(+)</text>
        <dbReference type="Rhea" id="RHEA:23236"/>
        <dbReference type="Rhea" id="RHEA-COMP:10208"/>
        <dbReference type="Rhea" id="RHEA-COMP:10311"/>
        <dbReference type="ChEBI" id="CHEBI:15377"/>
        <dbReference type="ChEBI" id="CHEBI:15378"/>
        <dbReference type="ChEBI" id="CHEBI:17790"/>
        <dbReference type="ChEBI" id="CHEBI:29973"/>
        <dbReference type="ChEBI" id="CHEBI:82795"/>
        <dbReference type="EC" id="3.1.1.61"/>
    </reaction>
</comment>